<feature type="domain" description="SLH" evidence="3">
    <location>
        <begin position="21"/>
        <end position="85"/>
    </location>
</feature>
<feature type="signal peptide" evidence="2">
    <location>
        <begin position="1"/>
        <end position="25"/>
    </location>
</feature>
<accession>A0A1B1Z8D1</accession>
<dbReference type="GO" id="GO:0004040">
    <property type="term" value="F:amidase activity"/>
    <property type="evidence" value="ECO:0007669"/>
    <property type="project" value="InterPro"/>
</dbReference>
<dbReference type="KEGG" id="far:ABE41_017045"/>
<evidence type="ECO:0000256" key="2">
    <source>
        <dbReference type="SAM" id="SignalP"/>
    </source>
</evidence>
<feature type="domain" description="SLH" evidence="3">
    <location>
        <begin position="151"/>
        <end position="213"/>
    </location>
</feature>
<dbReference type="InterPro" id="IPR001119">
    <property type="entry name" value="SLH_dom"/>
</dbReference>
<dbReference type="STRING" id="255247.ABE41_017045"/>
<dbReference type="PROSITE" id="PS51272">
    <property type="entry name" value="SLH"/>
    <property type="match status" value="3"/>
</dbReference>
<feature type="domain" description="SLH" evidence="3">
    <location>
        <begin position="86"/>
        <end position="149"/>
    </location>
</feature>
<keyword evidence="2" id="KW-0732">Signal</keyword>
<dbReference type="InterPro" id="IPR051056">
    <property type="entry name" value="Glycosyl_Hydrolase_73"/>
</dbReference>
<evidence type="ECO:0000313" key="5">
    <source>
        <dbReference type="Proteomes" id="UP000077412"/>
    </source>
</evidence>
<dbReference type="InterPro" id="IPR002901">
    <property type="entry name" value="MGlyc_endo_b_GlcNAc-like_dom"/>
</dbReference>
<dbReference type="OrthoDB" id="9816557at2"/>
<dbReference type="SMART" id="SM00047">
    <property type="entry name" value="LYZ2"/>
    <property type="match status" value="1"/>
</dbReference>
<protein>
    <recommendedName>
        <fullName evidence="3">SLH domain-containing protein</fullName>
    </recommendedName>
</protein>
<dbReference type="Pfam" id="PF01832">
    <property type="entry name" value="Glucosaminidase"/>
    <property type="match status" value="1"/>
</dbReference>
<dbReference type="PANTHER" id="PTHR33308:SF9">
    <property type="entry name" value="PEPTIDOGLYCAN HYDROLASE FLGJ"/>
    <property type="match status" value="1"/>
</dbReference>
<evidence type="ECO:0000256" key="1">
    <source>
        <dbReference type="ARBA" id="ARBA00022801"/>
    </source>
</evidence>
<feature type="chain" id="PRO_5008533300" description="SLH domain-containing protein" evidence="2">
    <location>
        <begin position="26"/>
        <end position="636"/>
    </location>
</feature>
<dbReference type="AlphaFoldDB" id="A0A1B1Z8D1"/>
<gene>
    <name evidence="4" type="ORF">ABE41_017045</name>
</gene>
<organism evidence="4 5">
    <name type="scientific">Fictibacillus arsenicus</name>
    <dbReference type="NCBI Taxonomy" id="255247"/>
    <lineage>
        <taxon>Bacteria</taxon>
        <taxon>Bacillati</taxon>
        <taxon>Bacillota</taxon>
        <taxon>Bacilli</taxon>
        <taxon>Bacillales</taxon>
        <taxon>Fictibacillaceae</taxon>
        <taxon>Fictibacillus</taxon>
    </lineage>
</organism>
<evidence type="ECO:0000259" key="3">
    <source>
        <dbReference type="PROSITE" id="PS51272"/>
    </source>
</evidence>
<sequence>MKKFLLVLVLPFVLLFGLGAQGASASDGLDTKYFKVPMRELIELGLMEGADKNGVIDYEHDKTISRAEFATLMVRVLGKGNMPVTNPTDFSDVPTNYWGYTAIQQAAQLGIINGTGNGKFSPTANITREQIASIMNSVLEKQGIALPAKDLSTYDDADHVSSYAKLSMERIVGAGILAGSNNKLNPKENATRGMTSAFLIRMLDYAKPVYYVGTATANETKQGTQYASYAEAKAAATGTNDVVLKYKKIVSIEEGQVTNSIIAPTVNLWNDTTFNHIIIGVASGTPVEFLESGENWIKVKFGEKTGYVKLKEAKLIPSVQVKGESFYEVKDGLLRHYVYNAHAQKHESYLFGRSDADMPEGKYVSENGSLYKNESTGATYEAHQYFNKLPLYTKTSYTAEQLNQYVKDNKPSTLGISVLETMGAKFKEVEEEQNINAMYMLAHAIHESQWGTSEFAKNNFNLFGLDAYDGSGEAGAFANYDEGFNALVDRLTNPDKGYFTKSFKYQGAFLGNKDLGMNVFYAADPYWGQKIAGHMHRMDVALGGKERNRYDIAVTLTKGATTKVRSTPTVGDNLLYELTVTGLPVLVLDTVVTEKEGTWYEIAPKNLNGANYEKAYVYSHGASYGTNMKLLNLAQE</sequence>
<reference evidence="4 5" key="1">
    <citation type="submission" date="2016-08" db="EMBL/GenBank/DDBJ databases">
        <title>Complete genome sequence of Fictibacillus arsenicus G25-54, a strain with toxicity to nematodes and a potential arsenic-resistance activity.</title>
        <authorList>
            <person name="Zheng Z."/>
        </authorList>
    </citation>
    <scope>NUCLEOTIDE SEQUENCE [LARGE SCALE GENOMIC DNA]</scope>
    <source>
        <strain evidence="4 5">G25-54</strain>
    </source>
</reference>
<dbReference type="Pfam" id="PF00395">
    <property type="entry name" value="SLH"/>
    <property type="match status" value="2"/>
</dbReference>
<keyword evidence="1" id="KW-0378">Hydrolase</keyword>
<evidence type="ECO:0000313" key="4">
    <source>
        <dbReference type="EMBL" id="ANX13718.1"/>
    </source>
</evidence>
<keyword evidence="5" id="KW-1185">Reference proteome</keyword>
<dbReference type="EMBL" id="CP016761">
    <property type="protein sequence ID" value="ANX13718.1"/>
    <property type="molecule type" value="Genomic_DNA"/>
</dbReference>
<name>A0A1B1Z8D1_9BACL</name>
<dbReference type="RefSeq" id="WP_066292945.1">
    <property type="nucleotide sequence ID" value="NZ_CP016761.1"/>
</dbReference>
<dbReference type="PANTHER" id="PTHR33308">
    <property type="entry name" value="PEPTIDOGLYCAN HYDROLASE FLGJ"/>
    <property type="match status" value="1"/>
</dbReference>
<proteinExistence type="predicted"/>
<dbReference type="Proteomes" id="UP000077412">
    <property type="component" value="Chromosome"/>
</dbReference>
<dbReference type="Gene3D" id="1.10.530.10">
    <property type="match status" value="1"/>
</dbReference>